<evidence type="ECO:0000313" key="2">
    <source>
        <dbReference type="Proteomes" id="UP000054560"/>
    </source>
</evidence>
<sequence>MTRVLGIAFVQLHNRTIRYTAKTDAQLRGAEAKMAGEVYKRLRQKEYFRPSDMYRALVTDGKA</sequence>
<reference evidence="1 2" key="1">
    <citation type="submission" date="2011-02" db="EMBL/GenBank/DDBJ databases">
        <title>The Genome Sequence of Sphaeroforma arctica JP610.</title>
        <authorList>
            <consortium name="The Broad Institute Genome Sequencing Platform"/>
            <person name="Russ C."/>
            <person name="Cuomo C."/>
            <person name="Young S.K."/>
            <person name="Zeng Q."/>
            <person name="Gargeya S."/>
            <person name="Alvarado L."/>
            <person name="Berlin A."/>
            <person name="Chapman S.B."/>
            <person name="Chen Z."/>
            <person name="Freedman E."/>
            <person name="Gellesch M."/>
            <person name="Goldberg J."/>
            <person name="Griggs A."/>
            <person name="Gujja S."/>
            <person name="Heilman E."/>
            <person name="Heiman D."/>
            <person name="Howarth C."/>
            <person name="Mehta T."/>
            <person name="Neiman D."/>
            <person name="Pearson M."/>
            <person name="Roberts A."/>
            <person name="Saif S."/>
            <person name="Shea T."/>
            <person name="Shenoy N."/>
            <person name="Sisk P."/>
            <person name="Stolte C."/>
            <person name="Sykes S."/>
            <person name="White J."/>
            <person name="Yandava C."/>
            <person name="Burger G."/>
            <person name="Gray M.W."/>
            <person name="Holland P.W.H."/>
            <person name="King N."/>
            <person name="Lang F.B.F."/>
            <person name="Roger A.J."/>
            <person name="Ruiz-Trillo I."/>
            <person name="Haas B."/>
            <person name="Nusbaum C."/>
            <person name="Birren B."/>
        </authorList>
    </citation>
    <scope>NUCLEOTIDE SEQUENCE [LARGE SCALE GENOMIC DNA]</scope>
    <source>
        <strain evidence="1 2">JP610</strain>
    </source>
</reference>
<evidence type="ECO:0000313" key="1">
    <source>
        <dbReference type="EMBL" id="KNC70906.1"/>
    </source>
</evidence>
<feature type="non-terminal residue" evidence="1">
    <location>
        <position position="63"/>
    </location>
</feature>
<keyword evidence="2" id="KW-1185">Reference proteome</keyword>
<proteinExistence type="predicted"/>
<dbReference type="Proteomes" id="UP000054560">
    <property type="component" value="Unassembled WGS sequence"/>
</dbReference>
<dbReference type="RefSeq" id="XP_014144808.1">
    <property type="nucleotide sequence ID" value="XM_014289333.1"/>
</dbReference>
<protein>
    <submittedName>
        <fullName evidence="1">Uncharacterized protein</fullName>
    </submittedName>
</protein>
<accession>A0A0L0F2R1</accession>
<name>A0A0L0F2R1_9EUKA</name>
<dbReference type="AlphaFoldDB" id="A0A0L0F2R1"/>
<dbReference type="GeneID" id="25917066"/>
<gene>
    <name evidence="1" type="ORF">SARC_16562</name>
</gene>
<dbReference type="EMBL" id="KQ249975">
    <property type="protein sequence ID" value="KNC70906.1"/>
    <property type="molecule type" value="Genomic_DNA"/>
</dbReference>
<organism evidence="1 2">
    <name type="scientific">Sphaeroforma arctica JP610</name>
    <dbReference type="NCBI Taxonomy" id="667725"/>
    <lineage>
        <taxon>Eukaryota</taxon>
        <taxon>Ichthyosporea</taxon>
        <taxon>Ichthyophonida</taxon>
        <taxon>Sphaeroforma</taxon>
    </lineage>
</organism>